<gene>
    <name evidence="6" type="ORF">IAI60_15630</name>
</gene>
<evidence type="ECO:0000256" key="3">
    <source>
        <dbReference type="RuleBase" id="RU362073"/>
    </source>
</evidence>
<feature type="domain" description="Flagellin N-terminal" evidence="4">
    <location>
        <begin position="11"/>
        <end position="138"/>
    </location>
</feature>
<evidence type="ECO:0000313" key="6">
    <source>
        <dbReference type="EMBL" id="MBO1076047.1"/>
    </source>
</evidence>
<comment type="similarity">
    <text evidence="1 3">Belongs to the bacterial flagellin family.</text>
</comment>
<dbReference type="Proteomes" id="UP001518990">
    <property type="component" value="Unassembled WGS sequence"/>
</dbReference>
<keyword evidence="2 3" id="KW-0975">Bacterial flagellum</keyword>
<comment type="subcellular location">
    <subcellularLocation>
        <location evidence="3">Secreted</location>
    </subcellularLocation>
    <subcellularLocation>
        <location evidence="3">Bacterial flagellum</location>
    </subcellularLocation>
</comment>
<proteinExistence type="inferred from homology"/>
<organism evidence="6 7">
    <name type="scientific">Roseomonas marmotae</name>
    <dbReference type="NCBI Taxonomy" id="2768161"/>
    <lineage>
        <taxon>Bacteria</taxon>
        <taxon>Pseudomonadati</taxon>
        <taxon>Pseudomonadota</taxon>
        <taxon>Alphaproteobacteria</taxon>
        <taxon>Acetobacterales</taxon>
        <taxon>Roseomonadaceae</taxon>
        <taxon>Roseomonas</taxon>
    </lineage>
</organism>
<protein>
    <recommendedName>
        <fullName evidence="3">Flagellin</fullName>
    </recommendedName>
</protein>
<dbReference type="EMBL" id="JACTNF010000017">
    <property type="protein sequence ID" value="MBO1076047.1"/>
    <property type="molecule type" value="Genomic_DNA"/>
</dbReference>
<keyword evidence="6" id="KW-0282">Flagellum</keyword>
<keyword evidence="3" id="KW-0964">Secreted</keyword>
<feature type="domain" description="Flagellin C-terminal" evidence="5">
    <location>
        <begin position="269"/>
        <end position="347"/>
    </location>
</feature>
<dbReference type="Pfam" id="PF00669">
    <property type="entry name" value="Flagellin_N"/>
    <property type="match status" value="1"/>
</dbReference>
<dbReference type="RefSeq" id="WP_207448665.1">
    <property type="nucleotide sequence ID" value="NZ_CP061093.1"/>
</dbReference>
<dbReference type="Pfam" id="PF00700">
    <property type="entry name" value="Flagellin_C"/>
    <property type="match status" value="1"/>
</dbReference>
<accession>A0ABS3KF52</accession>
<dbReference type="SUPFAM" id="SSF64518">
    <property type="entry name" value="Phase 1 flagellin"/>
    <property type="match status" value="1"/>
</dbReference>
<dbReference type="InterPro" id="IPR046358">
    <property type="entry name" value="Flagellin_C"/>
</dbReference>
<dbReference type="Gene3D" id="1.20.1330.10">
    <property type="entry name" value="f41 fragment of flagellin, N-terminal domain"/>
    <property type="match status" value="1"/>
</dbReference>
<dbReference type="PANTHER" id="PTHR42792">
    <property type="entry name" value="FLAGELLIN"/>
    <property type="match status" value="1"/>
</dbReference>
<sequence length="347" mass="36834">MMERVSPAGVAIGRQASLQSLQAQLARATAEVASGRKSDPVLDMGIGASLLYRLRSDIQQGGAIKNGTSLAGERMKTMQTAMTSIRDIFQDVSAQILAADVLKQQSYTMLSADTPDLLASIADLLNTDFQGQKVFGGTDGATRPLDGIAELPARIQSMLEAAVATKGGALDADDIAGLMQDIEDAFDDGGSEFYGRYYGSSSRTGDGAPNLVRIGDGQALAYDVRADHGAFRDALKALAMTSLLGNGASRLSEDARTALCDRAGELMRGAQTQLTTLAGTLGTKQARLERVAEIHDHGVQATTAQINDLERADYYSLSDQINTMQIQLQATYSITAQLSKLSLVNYL</sequence>
<dbReference type="PANTHER" id="PTHR42792:SF1">
    <property type="entry name" value="FLAGELLAR HOOK-ASSOCIATED PROTEIN 3"/>
    <property type="match status" value="1"/>
</dbReference>
<keyword evidence="6" id="KW-0969">Cilium</keyword>
<dbReference type="InterPro" id="IPR001492">
    <property type="entry name" value="Flagellin"/>
</dbReference>
<evidence type="ECO:0000259" key="5">
    <source>
        <dbReference type="Pfam" id="PF00700"/>
    </source>
</evidence>
<comment type="function">
    <text evidence="3">Flagellin is the subunit protein which polymerizes to form the filaments of bacterial flagella.</text>
</comment>
<reference evidence="6 7" key="1">
    <citation type="submission" date="2020-09" db="EMBL/GenBank/DDBJ databases">
        <title>Roseomonas.</title>
        <authorList>
            <person name="Zhu W."/>
        </authorList>
    </citation>
    <scope>NUCLEOTIDE SEQUENCE [LARGE SCALE GENOMIC DNA]</scope>
    <source>
        <strain evidence="6 7">1311</strain>
    </source>
</reference>
<evidence type="ECO:0000256" key="2">
    <source>
        <dbReference type="ARBA" id="ARBA00023143"/>
    </source>
</evidence>
<evidence type="ECO:0000256" key="1">
    <source>
        <dbReference type="ARBA" id="ARBA00005709"/>
    </source>
</evidence>
<evidence type="ECO:0000259" key="4">
    <source>
        <dbReference type="Pfam" id="PF00669"/>
    </source>
</evidence>
<keyword evidence="6" id="KW-0966">Cell projection</keyword>
<dbReference type="InterPro" id="IPR001029">
    <property type="entry name" value="Flagellin_N"/>
</dbReference>
<keyword evidence="7" id="KW-1185">Reference proteome</keyword>
<comment type="caution">
    <text evidence="6">The sequence shown here is derived from an EMBL/GenBank/DDBJ whole genome shotgun (WGS) entry which is preliminary data.</text>
</comment>
<name>A0ABS3KF52_9PROT</name>
<evidence type="ECO:0000313" key="7">
    <source>
        <dbReference type="Proteomes" id="UP001518990"/>
    </source>
</evidence>